<feature type="compositionally biased region" description="Polar residues" evidence="1">
    <location>
        <begin position="197"/>
        <end position="206"/>
    </location>
</feature>
<name>D5AE16_PICSI</name>
<protein>
    <submittedName>
        <fullName evidence="2">Uncharacterized protein</fullName>
    </submittedName>
</protein>
<evidence type="ECO:0000313" key="2">
    <source>
        <dbReference type="EMBL" id="ADE77785.1"/>
    </source>
</evidence>
<feature type="region of interest" description="Disordered" evidence="1">
    <location>
        <begin position="1"/>
        <end position="87"/>
    </location>
</feature>
<feature type="region of interest" description="Disordered" evidence="1">
    <location>
        <begin position="196"/>
        <end position="219"/>
    </location>
</feature>
<evidence type="ECO:0000256" key="1">
    <source>
        <dbReference type="SAM" id="MobiDB-lite"/>
    </source>
</evidence>
<feature type="compositionally biased region" description="Basic and acidic residues" evidence="1">
    <location>
        <begin position="40"/>
        <end position="49"/>
    </location>
</feature>
<organism evidence="2">
    <name type="scientific">Picea sitchensis</name>
    <name type="common">Sitka spruce</name>
    <name type="synonym">Pinus sitchensis</name>
    <dbReference type="NCBI Taxonomy" id="3332"/>
    <lineage>
        <taxon>Eukaryota</taxon>
        <taxon>Viridiplantae</taxon>
        <taxon>Streptophyta</taxon>
        <taxon>Embryophyta</taxon>
        <taxon>Tracheophyta</taxon>
        <taxon>Spermatophyta</taxon>
        <taxon>Pinopsida</taxon>
        <taxon>Pinidae</taxon>
        <taxon>Conifers I</taxon>
        <taxon>Pinales</taxon>
        <taxon>Pinaceae</taxon>
        <taxon>Picea</taxon>
    </lineage>
</organism>
<dbReference type="PANTHER" id="PTHR37260:SF2">
    <property type="entry name" value="PROTEIN ECERIFERUM 16"/>
    <property type="match status" value="1"/>
</dbReference>
<dbReference type="InterPro" id="IPR053342">
    <property type="entry name" value="Exosome_cofactor/PTGS_suppr"/>
</dbReference>
<feature type="compositionally biased region" description="Basic and acidic residues" evidence="1">
    <location>
        <begin position="208"/>
        <end position="219"/>
    </location>
</feature>
<dbReference type="AlphaFoldDB" id="D5AE16"/>
<feature type="compositionally biased region" description="Basic residues" evidence="1">
    <location>
        <begin position="10"/>
        <end position="30"/>
    </location>
</feature>
<proteinExistence type="evidence at transcript level"/>
<dbReference type="OMA" id="HSNENER"/>
<dbReference type="PANTHER" id="PTHR37260">
    <property type="entry name" value="PHOSPHORELAY PROTEIN"/>
    <property type="match status" value="1"/>
</dbReference>
<sequence length="480" mass="53001">MDIKASARSQRAKSQKAKSKFNTKHSHSQSHSHSQPQPQKRNESHESQKPQHPKQTETLQVPEPSKALPSNWDRYEDSHSSGAEDDFISKGEETVRVKSKGADYSYLLSQFQEQTGFDAHLPEDTAGISSMLYVRGHNLLSWGDDDNFIVSNDNMTSDYEASFLSVDLHGLASQLAKLDLSKRLFIEDDKLPAELRSSGSQATTHQPVEGKEQVHSNENERGVLKVQSDRELELPPFKFPVIDKSTEEVNLKDDCEIQKNASSREGILGIEKEVTFPESVGRGMVPGSGEAVSINFSAYLDSQARVGAVSYKAESITPFDKTSSIDAKKSCMVHLENNQKPNELTMHDEKAGSAKFEAATAEAELDALLDELDGPSEVSIFKEHGTSSDPFFKESSRYKGTQPFQVQMQGLPNLLSRTDNTVDGLLGETVKRGPKEVNVKNIHDTKAVVAGLLPPRSSTSSHVNVPKVSEDDFDAWLDSI</sequence>
<reference evidence="2" key="1">
    <citation type="submission" date="2010-04" db="EMBL/GenBank/DDBJ databases">
        <authorList>
            <person name="Reid K.E."/>
            <person name="Liao N."/>
            <person name="Chan S."/>
            <person name="Docking R."/>
            <person name="Taylor G."/>
            <person name="Moore R."/>
            <person name="Mayo M."/>
            <person name="Munro S."/>
            <person name="King J."/>
            <person name="Yanchuk A."/>
            <person name="Holt R."/>
            <person name="Jones S."/>
            <person name="Marra M."/>
            <person name="Ritland C.E."/>
            <person name="Ritland K."/>
            <person name="Bohlmann J."/>
        </authorList>
    </citation>
    <scope>NUCLEOTIDE SEQUENCE</scope>
    <source>
        <tissue evidence="2">Bud</tissue>
    </source>
</reference>
<accession>D5AE16</accession>
<dbReference type="EMBL" id="BT124541">
    <property type="protein sequence ID" value="ADE77785.1"/>
    <property type="molecule type" value="mRNA"/>
</dbReference>